<evidence type="ECO:0000313" key="9">
    <source>
        <dbReference type="EMBL" id="MFD1001473.1"/>
    </source>
</evidence>
<evidence type="ECO:0000256" key="3">
    <source>
        <dbReference type="ARBA" id="ARBA00022692"/>
    </source>
</evidence>
<keyword evidence="5 6" id="KW-0472">Membrane</keyword>
<feature type="transmembrane region" description="Helical" evidence="6">
    <location>
        <begin position="854"/>
        <end position="877"/>
    </location>
</feature>
<dbReference type="NCBIfam" id="NF038404">
    <property type="entry name" value="perm_prefix_2"/>
    <property type="match status" value="1"/>
</dbReference>
<evidence type="ECO:0000256" key="1">
    <source>
        <dbReference type="ARBA" id="ARBA00004651"/>
    </source>
</evidence>
<evidence type="ECO:0000256" key="4">
    <source>
        <dbReference type="ARBA" id="ARBA00022989"/>
    </source>
</evidence>
<name>A0ABW3K821_9BACT</name>
<feature type="transmembrane region" description="Helical" evidence="6">
    <location>
        <begin position="768"/>
        <end position="793"/>
    </location>
</feature>
<organism evidence="9 10">
    <name type="scientific">Ohtaekwangia kribbensis</name>
    <dbReference type="NCBI Taxonomy" id="688913"/>
    <lineage>
        <taxon>Bacteria</taxon>
        <taxon>Pseudomonadati</taxon>
        <taxon>Bacteroidota</taxon>
        <taxon>Cytophagia</taxon>
        <taxon>Cytophagales</taxon>
        <taxon>Fulvivirgaceae</taxon>
        <taxon>Ohtaekwangia</taxon>
    </lineage>
</organism>
<feature type="transmembrane region" description="Helical" evidence="6">
    <location>
        <begin position="805"/>
        <end position="834"/>
    </location>
</feature>
<feature type="transmembrane region" description="Helical" evidence="6">
    <location>
        <begin position="98"/>
        <end position="117"/>
    </location>
</feature>
<keyword evidence="2" id="KW-1003">Cell membrane</keyword>
<dbReference type="PANTHER" id="PTHR30572:SF18">
    <property type="entry name" value="ABC-TYPE MACROLIDE FAMILY EXPORT SYSTEM PERMEASE COMPONENT 2"/>
    <property type="match status" value="1"/>
</dbReference>
<feature type="domain" description="ABC3 transporter permease C-terminal" evidence="7">
    <location>
        <begin position="771"/>
        <end position="884"/>
    </location>
</feature>
<feature type="domain" description="MacB-like periplasmic core" evidence="8">
    <location>
        <begin position="607"/>
        <end position="718"/>
    </location>
</feature>
<dbReference type="PANTHER" id="PTHR30572">
    <property type="entry name" value="MEMBRANE COMPONENT OF TRANSPORTER-RELATED"/>
    <property type="match status" value="1"/>
</dbReference>
<feature type="transmembrane region" description="Helical" evidence="6">
    <location>
        <begin position="464"/>
        <end position="488"/>
    </location>
</feature>
<keyword evidence="4 6" id="KW-1133">Transmembrane helix</keyword>
<gene>
    <name evidence="9" type="ORF">ACFQ21_19245</name>
</gene>
<feature type="domain" description="MacB-like periplasmic core" evidence="8">
    <location>
        <begin position="96"/>
        <end position="319"/>
    </location>
</feature>
<evidence type="ECO:0000256" key="2">
    <source>
        <dbReference type="ARBA" id="ARBA00022475"/>
    </source>
</evidence>
<evidence type="ECO:0000256" key="5">
    <source>
        <dbReference type="ARBA" id="ARBA00023136"/>
    </source>
</evidence>
<dbReference type="InterPro" id="IPR025857">
    <property type="entry name" value="MacB_PCD"/>
</dbReference>
<sequence length="901" mass="102483">MQEEHPSRFARKFLRWICPEELREEIEGDLVQRYYRDVKRIGERNATRKLVWSALKFFRPGILLRNKFTFQLINTMMLRNYLIIAFRNVAKNKVFSAINVFGLGIGLAACLLIFQFVTFELSYDKFHDKYDRIYRVTNDRFQNGKLIQHGTITYPTIGPTMAKDYAEIEIYTRLMPSGAFNARVNDEYFQDDQSLMVDEHFFSVFSFPLLAGERLSALKDGHTVVITEDLARKYFNLTRSNIVDALGKEIYWGSDKQPYKVTGVCANVPDNSHLQFDALVSYRTLIGEGNNDADVSWKWSDFRHYIVLKPGADYQSLESKFPVFSERYFKGDKVSGSVEKFYLQPLSRAHLYSDYEYDIARTASGKSVWAMLVIAIFILVIAWINYINLTTSRALDRAKEVGLRKVMGAMKSQLVGQFIFESALISCLAFVAAILCVQACQFTFNDIVGHQLSLWHVLSELNSSGIFIFIGVMLGGILLSGFYPAFMLSSYQPVSVLKGKFQRSSSGHYLRKALVIFQFTASATLITGTLIVSKQLRFMNTADLGMNINDIMIVDGPELMAWDSTFVERVENFKYELVHTNGIASAATSSRLPGDRLGRGFDFRISNQPTESHYTTSFLGADYHFFDTYGISVITGRKFVVTDHKVNFDDITVAVINQNAVKLFGFANAEEAVGQEIIDGNRKWTIIGVVNDFHQESLKKPMEPIVFLPTYSTYGPTSIRIADARKDELIPVVETIYKKFFPGNAFRYSFIEDRYYAQYMDEKRFARIISIFTGLGIIISCLGLVGLSSYTAVQRTKEIGIRKALGASLLNIITLLSSDFMKLVAVAILLSVPIAYFSMDSWLRNYPYRISLQWFLFMVPMLVVFMIAAFTVSFQVLKTARVNPANTLKYEGLCGIVNRCT</sequence>
<reference evidence="10" key="1">
    <citation type="journal article" date="2019" name="Int. J. Syst. Evol. Microbiol.">
        <title>The Global Catalogue of Microorganisms (GCM) 10K type strain sequencing project: providing services to taxonomists for standard genome sequencing and annotation.</title>
        <authorList>
            <consortium name="The Broad Institute Genomics Platform"/>
            <consortium name="The Broad Institute Genome Sequencing Center for Infectious Disease"/>
            <person name="Wu L."/>
            <person name="Ma J."/>
        </authorList>
    </citation>
    <scope>NUCLEOTIDE SEQUENCE [LARGE SCALE GENOMIC DNA]</scope>
    <source>
        <strain evidence="10">CCUG 58938</strain>
    </source>
</reference>
<comment type="subcellular location">
    <subcellularLocation>
        <location evidence="1">Cell membrane</location>
        <topology evidence="1">Multi-pass membrane protein</topology>
    </subcellularLocation>
</comment>
<dbReference type="InterPro" id="IPR050250">
    <property type="entry name" value="Macrolide_Exporter_MacB"/>
</dbReference>
<protein>
    <submittedName>
        <fullName evidence="9">ABC transporter permease</fullName>
    </submittedName>
</protein>
<dbReference type="Pfam" id="PF12704">
    <property type="entry name" value="MacB_PCD"/>
    <property type="match status" value="2"/>
</dbReference>
<dbReference type="Pfam" id="PF02687">
    <property type="entry name" value="FtsX"/>
    <property type="match status" value="2"/>
</dbReference>
<dbReference type="InterPro" id="IPR003838">
    <property type="entry name" value="ABC3_permease_C"/>
</dbReference>
<comment type="caution">
    <text evidence="9">The sequence shown here is derived from an EMBL/GenBank/DDBJ whole genome shotgun (WGS) entry which is preliminary data.</text>
</comment>
<dbReference type="Proteomes" id="UP001597112">
    <property type="component" value="Unassembled WGS sequence"/>
</dbReference>
<evidence type="ECO:0000259" key="7">
    <source>
        <dbReference type="Pfam" id="PF02687"/>
    </source>
</evidence>
<keyword evidence="3 6" id="KW-0812">Transmembrane</keyword>
<feature type="domain" description="ABC3 transporter permease C-terminal" evidence="7">
    <location>
        <begin position="373"/>
        <end position="493"/>
    </location>
</feature>
<evidence type="ECO:0000259" key="8">
    <source>
        <dbReference type="Pfam" id="PF12704"/>
    </source>
</evidence>
<evidence type="ECO:0000313" key="10">
    <source>
        <dbReference type="Proteomes" id="UP001597112"/>
    </source>
</evidence>
<feature type="transmembrane region" description="Helical" evidence="6">
    <location>
        <begin position="368"/>
        <end position="389"/>
    </location>
</feature>
<evidence type="ECO:0000256" key="6">
    <source>
        <dbReference type="SAM" id="Phobius"/>
    </source>
</evidence>
<dbReference type="RefSeq" id="WP_377581332.1">
    <property type="nucleotide sequence ID" value="NZ_JBHTKA010000007.1"/>
</dbReference>
<feature type="transmembrane region" description="Helical" evidence="6">
    <location>
        <begin position="509"/>
        <end position="532"/>
    </location>
</feature>
<dbReference type="EMBL" id="JBHTKA010000007">
    <property type="protein sequence ID" value="MFD1001473.1"/>
    <property type="molecule type" value="Genomic_DNA"/>
</dbReference>
<dbReference type="InterPro" id="IPR047699">
    <property type="entry name" value="Permease_put_prefix"/>
</dbReference>
<keyword evidence="10" id="KW-1185">Reference proteome</keyword>
<feature type="transmembrane region" description="Helical" evidence="6">
    <location>
        <begin position="414"/>
        <end position="444"/>
    </location>
</feature>
<proteinExistence type="predicted"/>
<accession>A0ABW3K821</accession>